<dbReference type="PANTHER" id="PTHR24096">
    <property type="entry name" value="LONG-CHAIN-FATTY-ACID--COA LIGASE"/>
    <property type="match status" value="1"/>
</dbReference>
<name>A0A914R5E4_9BILA</name>
<dbReference type="Pfam" id="PF13193">
    <property type="entry name" value="AMP-binding_C"/>
    <property type="match status" value="1"/>
</dbReference>
<evidence type="ECO:0000259" key="3">
    <source>
        <dbReference type="Pfam" id="PF00501"/>
    </source>
</evidence>
<comment type="subcellular location">
    <subcellularLocation>
        <location evidence="1">Peroxisome</location>
    </subcellularLocation>
</comment>
<dbReference type="InterPro" id="IPR020845">
    <property type="entry name" value="AMP-binding_CS"/>
</dbReference>
<sequence length="483" mass="54392">MPFKSIFPSIPIETESYGKRILESFLKNSTKKAFIYAQNPNKLITYQKLYVETLMVAAFLEKHGFGHNDIALLFLPNSWEFVEILTSVSLRGGAFSAICVIRDIDPSLQNIEEKNIDVKNDVFVIQYTSGTTGPPKGVMLSHQNYSTETSIFINHFNKYVYPRFDPNWSYENEATILLQAFCSGYGLSILLKSIICGQTCILCGQTCTDFDKKVLFKAIDDFKIRELFLIPPTLSVFIYDLCVDDFDLSSLEIFHLSAAPTSESISQKVYKKLKNLKRIERSYGTSECSFSAITNPIYEKSRSDIAGTLCSNFEMKIIDESGNELPEGEKGELCTRGPTTMIGYLKNPKKTAEAIDSEGWFHCGDFAKYDNEGNLYIFGRLKDVIKVNEEKIGPSELENVLLSHSEIKDAAVVGVKDDECGQVPKAFVVKNDEDLNEQKVQEFLEEQTPSYMHLKGGVEFISEIPKSGGGKISRKDLIEKEDE</sequence>
<keyword evidence="2" id="KW-0576">Peroxisome</keyword>
<dbReference type="Gene3D" id="2.30.38.10">
    <property type="entry name" value="Luciferase, Domain 3"/>
    <property type="match status" value="1"/>
</dbReference>
<dbReference type="PANTHER" id="PTHR24096:SF422">
    <property type="entry name" value="BCDNA.GH02901"/>
    <property type="match status" value="1"/>
</dbReference>
<feature type="domain" description="AMP-binding enzyme C-terminal" evidence="4">
    <location>
        <begin position="396"/>
        <end position="471"/>
    </location>
</feature>
<dbReference type="GO" id="GO:0016405">
    <property type="term" value="F:CoA-ligase activity"/>
    <property type="evidence" value="ECO:0007669"/>
    <property type="project" value="TreeGrafter"/>
</dbReference>
<dbReference type="InterPro" id="IPR000873">
    <property type="entry name" value="AMP-dep_synth/lig_dom"/>
</dbReference>
<evidence type="ECO:0000313" key="5">
    <source>
        <dbReference type="Proteomes" id="UP000887578"/>
    </source>
</evidence>
<dbReference type="Gene3D" id="3.40.50.980">
    <property type="match status" value="3"/>
</dbReference>
<reference evidence="6" key="1">
    <citation type="submission" date="2022-11" db="UniProtKB">
        <authorList>
            <consortium name="WormBaseParasite"/>
        </authorList>
    </citation>
    <scope>IDENTIFICATION</scope>
</reference>
<evidence type="ECO:0000259" key="4">
    <source>
        <dbReference type="Pfam" id="PF13193"/>
    </source>
</evidence>
<proteinExistence type="predicted"/>
<dbReference type="InterPro" id="IPR045851">
    <property type="entry name" value="AMP-bd_C_sf"/>
</dbReference>
<dbReference type="SUPFAM" id="SSF56801">
    <property type="entry name" value="Acetyl-CoA synthetase-like"/>
    <property type="match status" value="1"/>
</dbReference>
<dbReference type="Gene3D" id="3.30.300.30">
    <property type="match status" value="1"/>
</dbReference>
<dbReference type="PROSITE" id="PS00455">
    <property type="entry name" value="AMP_BINDING"/>
    <property type="match status" value="1"/>
</dbReference>
<dbReference type="GO" id="GO:0005777">
    <property type="term" value="C:peroxisome"/>
    <property type="evidence" value="ECO:0007669"/>
    <property type="project" value="UniProtKB-SubCell"/>
</dbReference>
<dbReference type="InterPro" id="IPR025110">
    <property type="entry name" value="AMP-bd_C"/>
</dbReference>
<protein>
    <submittedName>
        <fullName evidence="6">Uncharacterized protein</fullName>
    </submittedName>
</protein>
<feature type="domain" description="AMP-dependent synthetase/ligase" evidence="3">
    <location>
        <begin position="113"/>
        <end position="345"/>
    </location>
</feature>
<evidence type="ECO:0000256" key="2">
    <source>
        <dbReference type="ARBA" id="ARBA00023140"/>
    </source>
</evidence>
<accession>A0A914R5E4</accession>
<evidence type="ECO:0000256" key="1">
    <source>
        <dbReference type="ARBA" id="ARBA00004275"/>
    </source>
</evidence>
<dbReference type="Proteomes" id="UP000887578">
    <property type="component" value="Unplaced"/>
</dbReference>
<keyword evidence="5" id="KW-1185">Reference proteome</keyword>
<dbReference type="WBParaSite" id="PDA_v2.g9878.t1">
    <property type="protein sequence ID" value="PDA_v2.g9878.t1"/>
    <property type="gene ID" value="PDA_v2.g9878"/>
</dbReference>
<dbReference type="AlphaFoldDB" id="A0A914R5E4"/>
<evidence type="ECO:0000313" key="6">
    <source>
        <dbReference type="WBParaSite" id="PDA_v2.g9878.t1"/>
    </source>
</evidence>
<organism evidence="5 6">
    <name type="scientific">Panagrolaimus davidi</name>
    <dbReference type="NCBI Taxonomy" id="227884"/>
    <lineage>
        <taxon>Eukaryota</taxon>
        <taxon>Metazoa</taxon>
        <taxon>Ecdysozoa</taxon>
        <taxon>Nematoda</taxon>
        <taxon>Chromadorea</taxon>
        <taxon>Rhabditida</taxon>
        <taxon>Tylenchina</taxon>
        <taxon>Panagrolaimomorpha</taxon>
        <taxon>Panagrolaimoidea</taxon>
        <taxon>Panagrolaimidae</taxon>
        <taxon>Panagrolaimus</taxon>
    </lineage>
</organism>
<dbReference type="Pfam" id="PF00501">
    <property type="entry name" value="AMP-binding"/>
    <property type="match status" value="1"/>
</dbReference>